<evidence type="ECO:0000259" key="1">
    <source>
        <dbReference type="Pfam" id="PF13649"/>
    </source>
</evidence>
<sequence>MMIKHGRPDPEGWTLELGPGTGVITEELIRSGIPQERLVCVEFEQHFYDLLKKRFPRVNLIRGDAFDLQNTLGEFADTKFSAVLSGVPVLLISEEKRRRFIEDCLSRVRPGGNLTQLSYSFTSPQKSVPGSFTVEKSPWVAFNLPPGRVWIFEKEAA</sequence>
<dbReference type="GO" id="GO:0032259">
    <property type="term" value="P:methylation"/>
    <property type="evidence" value="ECO:0007669"/>
    <property type="project" value="UniProtKB-KW"/>
</dbReference>
<gene>
    <name evidence="2" type="ORF">J2R99_001186</name>
</gene>
<dbReference type="RefSeq" id="WP_307153540.1">
    <property type="nucleotide sequence ID" value="NZ_JAUSUK010000001.1"/>
</dbReference>
<dbReference type="InterPro" id="IPR041698">
    <property type="entry name" value="Methyltransf_25"/>
</dbReference>
<organism evidence="2 3">
    <name type="scientific">Rhodopseudomonas julia</name>
    <dbReference type="NCBI Taxonomy" id="200617"/>
    <lineage>
        <taxon>Bacteria</taxon>
        <taxon>Pseudomonadati</taxon>
        <taxon>Pseudomonadota</taxon>
        <taxon>Alphaproteobacteria</taxon>
        <taxon>Hyphomicrobiales</taxon>
        <taxon>Nitrobacteraceae</taxon>
        <taxon>Rhodopseudomonas</taxon>
    </lineage>
</organism>
<dbReference type="GO" id="GO:0004608">
    <property type="term" value="F:phosphatidylethanolamine N-methyltransferase activity"/>
    <property type="evidence" value="ECO:0007669"/>
    <property type="project" value="UniProtKB-EC"/>
</dbReference>
<keyword evidence="2" id="KW-0489">Methyltransferase</keyword>
<feature type="domain" description="Methyltransferase" evidence="1">
    <location>
        <begin position="15"/>
        <end position="112"/>
    </location>
</feature>
<dbReference type="SUPFAM" id="SSF53335">
    <property type="entry name" value="S-adenosyl-L-methionine-dependent methyltransferases"/>
    <property type="match status" value="1"/>
</dbReference>
<dbReference type="InterPro" id="IPR029063">
    <property type="entry name" value="SAM-dependent_MTases_sf"/>
</dbReference>
<dbReference type="EC" id="2.1.1.71" evidence="2"/>
<dbReference type="Gene3D" id="3.40.50.150">
    <property type="entry name" value="Vaccinia Virus protein VP39"/>
    <property type="match status" value="1"/>
</dbReference>
<proteinExistence type="predicted"/>
<name>A0ABU0C529_9BRAD</name>
<dbReference type="EC" id="2.1.1.17" evidence="2"/>
<dbReference type="CDD" id="cd02440">
    <property type="entry name" value="AdoMet_MTases"/>
    <property type="match status" value="1"/>
</dbReference>
<comment type="caution">
    <text evidence="2">The sequence shown here is derived from an EMBL/GenBank/DDBJ whole genome shotgun (WGS) entry which is preliminary data.</text>
</comment>
<keyword evidence="3" id="KW-1185">Reference proteome</keyword>
<dbReference type="Proteomes" id="UP001230253">
    <property type="component" value="Unassembled WGS sequence"/>
</dbReference>
<dbReference type="GO" id="GO:0000773">
    <property type="term" value="F:phosphatidyl-N-methylethanolamine N-methyltransferase activity"/>
    <property type="evidence" value="ECO:0007669"/>
    <property type="project" value="UniProtKB-EC"/>
</dbReference>
<protein>
    <submittedName>
        <fullName evidence="2">Phosphatidylethanolamine/phosphatidyl-N-methylethanolamine N-methyltransferase</fullName>
        <ecNumber evidence="2">2.1.1.17</ecNumber>
        <ecNumber evidence="2">2.1.1.71</ecNumber>
    </submittedName>
</protein>
<accession>A0ABU0C529</accession>
<reference evidence="2 3" key="1">
    <citation type="submission" date="2023-07" db="EMBL/GenBank/DDBJ databases">
        <title>Genomic Encyclopedia of Type Strains, Phase IV (KMG-IV): sequencing the most valuable type-strain genomes for metagenomic binning, comparative biology and taxonomic classification.</title>
        <authorList>
            <person name="Goeker M."/>
        </authorList>
    </citation>
    <scope>NUCLEOTIDE SEQUENCE [LARGE SCALE GENOMIC DNA]</scope>
    <source>
        <strain evidence="2 3">DSM 11549</strain>
    </source>
</reference>
<dbReference type="EMBL" id="JAUSUK010000001">
    <property type="protein sequence ID" value="MDQ0325337.1"/>
    <property type="molecule type" value="Genomic_DNA"/>
</dbReference>
<dbReference type="Pfam" id="PF13649">
    <property type="entry name" value="Methyltransf_25"/>
    <property type="match status" value="1"/>
</dbReference>
<keyword evidence="2" id="KW-0808">Transferase</keyword>
<evidence type="ECO:0000313" key="2">
    <source>
        <dbReference type="EMBL" id="MDQ0325337.1"/>
    </source>
</evidence>
<evidence type="ECO:0000313" key="3">
    <source>
        <dbReference type="Proteomes" id="UP001230253"/>
    </source>
</evidence>